<dbReference type="PANTHER" id="PTHR47354:SF8">
    <property type="entry name" value="1,2-PHENYLACETYL-COA EPOXIDASE, SUBUNIT E"/>
    <property type="match status" value="1"/>
</dbReference>
<organism evidence="11 12">
    <name type="scientific">Pontibacter populi</name>
    <dbReference type="NCBI Taxonomy" id="890055"/>
    <lineage>
        <taxon>Bacteria</taxon>
        <taxon>Pseudomonadati</taxon>
        <taxon>Bacteroidota</taxon>
        <taxon>Cytophagia</taxon>
        <taxon>Cytophagales</taxon>
        <taxon>Hymenobacteraceae</taxon>
        <taxon>Pontibacter</taxon>
    </lineage>
</organism>
<sequence>MSAKSAEKAPGYVTLTISSISEEVAGVKVFTFDETIPYKAGQYLTLLHHGPHGDIRRSYSITSSPVLEEPLAIGVKRIENGFYSRQLVDQAQVGDKLLTSGAGGLFTLPDDILNYKQIFFLAAGSGITPIYSLVKTALHAHPHLSVVLFYSNRSSQQTIFLQPLRELAATFPGRLYIEFIFSNTPDLGKARLHKDYLNKLLDQLVVAPPQHLLFYLCGPLNYMRLSSFALRQYGFSANQIRKEVFNVDKTPLPKLVPPDTRAHHVTLHVKGKTAHIECKYPNNILSGAREAGIVLPYSCETGKCGSCLARIIKGKVWMAYNEVLTERDLQKGLTLTCVGYPVDGDVELEIL</sequence>
<dbReference type="CDD" id="cd00207">
    <property type="entry name" value="fer2"/>
    <property type="match status" value="1"/>
</dbReference>
<evidence type="ECO:0000256" key="4">
    <source>
        <dbReference type="ARBA" id="ARBA00022723"/>
    </source>
</evidence>
<evidence type="ECO:0000256" key="6">
    <source>
        <dbReference type="ARBA" id="ARBA00023002"/>
    </source>
</evidence>
<dbReference type="Gene3D" id="3.40.50.80">
    <property type="entry name" value="Nucleotide-binding domain of ferredoxin-NADP reductase (FNR) module"/>
    <property type="match status" value="1"/>
</dbReference>
<evidence type="ECO:0000256" key="2">
    <source>
        <dbReference type="ARBA" id="ARBA00022630"/>
    </source>
</evidence>
<evidence type="ECO:0000259" key="10">
    <source>
        <dbReference type="PROSITE" id="PS51384"/>
    </source>
</evidence>
<dbReference type="InterPro" id="IPR012675">
    <property type="entry name" value="Beta-grasp_dom_sf"/>
</dbReference>
<feature type="domain" description="2Fe-2S ferredoxin-type" evidence="9">
    <location>
        <begin position="263"/>
        <end position="351"/>
    </location>
</feature>
<keyword evidence="8" id="KW-0411">Iron-sulfur</keyword>
<dbReference type="Pfam" id="PF00970">
    <property type="entry name" value="FAD_binding_6"/>
    <property type="match status" value="1"/>
</dbReference>
<keyword evidence="3" id="KW-0001">2Fe-2S</keyword>
<evidence type="ECO:0000256" key="7">
    <source>
        <dbReference type="ARBA" id="ARBA00023004"/>
    </source>
</evidence>
<dbReference type="InterPro" id="IPR001041">
    <property type="entry name" value="2Fe-2S_ferredoxin-type"/>
</dbReference>
<dbReference type="SUPFAM" id="SSF54292">
    <property type="entry name" value="2Fe-2S ferredoxin-like"/>
    <property type="match status" value="1"/>
</dbReference>
<accession>A0ABS6XCL7</accession>
<dbReference type="InterPro" id="IPR050415">
    <property type="entry name" value="MRET"/>
</dbReference>
<dbReference type="InterPro" id="IPR006058">
    <property type="entry name" value="2Fe2S_fd_BS"/>
</dbReference>
<reference evidence="11 12" key="1">
    <citation type="submission" date="2021-07" db="EMBL/GenBank/DDBJ databases">
        <authorList>
            <person name="Kim M.K."/>
        </authorList>
    </citation>
    <scope>NUCLEOTIDE SEQUENCE [LARGE SCALE GENOMIC DNA]</scope>
    <source>
        <strain evidence="11 12">HLY7-15</strain>
    </source>
</reference>
<keyword evidence="2" id="KW-0285">Flavoprotein</keyword>
<evidence type="ECO:0000256" key="1">
    <source>
        <dbReference type="ARBA" id="ARBA00001974"/>
    </source>
</evidence>
<dbReference type="PANTHER" id="PTHR47354">
    <property type="entry name" value="NADH OXIDOREDUCTASE HCR"/>
    <property type="match status" value="1"/>
</dbReference>
<dbReference type="InterPro" id="IPR017938">
    <property type="entry name" value="Riboflavin_synthase-like_b-brl"/>
</dbReference>
<dbReference type="SUPFAM" id="SSF63380">
    <property type="entry name" value="Riboflavin synthase domain-like"/>
    <property type="match status" value="1"/>
</dbReference>
<dbReference type="Pfam" id="PF00111">
    <property type="entry name" value="Fer2"/>
    <property type="match status" value="1"/>
</dbReference>
<gene>
    <name evidence="11" type="ORF">KYK27_11145</name>
</gene>
<dbReference type="InterPro" id="IPR017927">
    <property type="entry name" value="FAD-bd_FR_type"/>
</dbReference>
<evidence type="ECO:0000256" key="5">
    <source>
        <dbReference type="ARBA" id="ARBA00022827"/>
    </source>
</evidence>
<dbReference type="PROSITE" id="PS00197">
    <property type="entry name" value="2FE2S_FER_1"/>
    <property type="match status" value="1"/>
</dbReference>
<dbReference type="PRINTS" id="PR00410">
    <property type="entry name" value="PHEHYDRXLASE"/>
</dbReference>
<proteinExistence type="predicted"/>
<dbReference type="SUPFAM" id="SSF52343">
    <property type="entry name" value="Ferredoxin reductase-like, C-terminal NADP-linked domain"/>
    <property type="match status" value="1"/>
</dbReference>
<dbReference type="RefSeq" id="WP_199110247.1">
    <property type="nucleotide sequence ID" value="NZ_JAHWXQ010000002.1"/>
</dbReference>
<dbReference type="Proteomes" id="UP000774935">
    <property type="component" value="Unassembled WGS sequence"/>
</dbReference>
<dbReference type="PRINTS" id="PR00371">
    <property type="entry name" value="FPNCR"/>
</dbReference>
<dbReference type="PROSITE" id="PS51384">
    <property type="entry name" value="FAD_FR"/>
    <property type="match status" value="1"/>
</dbReference>
<evidence type="ECO:0000259" key="9">
    <source>
        <dbReference type="PROSITE" id="PS51085"/>
    </source>
</evidence>
<keyword evidence="6" id="KW-0560">Oxidoreductase</keyword>
<dbReference type="EMBL" id="JAHWXQ010000002">
    <property type="protein sequence ID" value="MBW3365606.1"/>
    <property type="molecule type" value="Genomic_DNA"/>
</dbReference>
<keyword evidence="4" id="KW-0479">Metal-binding</keyword>
<protein>
    <submittedName>
        <fullName evidence="11">Ferredoxin--NADP reductase</fullName>
    </submittedName>
</protein>
<dbReference type="PROSITE" id="PS51085">
    <property type="entry name" value="2FE2S_FER_2"/>
    <property type="match status" value="1"/>
</dbReference>
<keyword evidence="12" id="KW-1185">Reference proteome</keyword>
<comment type="cofactor">
    <cofactor evidence="1">
        <name>FAD</name>
        <dbReference type="ChEBI" id="CHEBI:57692"/>
    </cofactor>
</comment>
<evidence type="ECO:0000313" key="12">
    <source>
        <dbReference type="Proteomes" id="UP000774935"/>
    </source>
</evidence>
<dbReference type="Pfam" id="PF00175">
    <property type="entry name" value="NAD_binding_1"/>
    <property type="match status" value="1"/>
</dbReference>
<feature type="domain" description="FAD-binding FR-type" evidence="10">
    <location>
        <begin position="10"/>
        <end position="109"/>
    </location>
</feature>
<dbReference type="Gene3D" id="2.40.30.10">
    <property type="entry name" value="Translation factors"/>
    <property type="match status" value="1"/>
</dbReference>
<keyword evidence="5" id="KW-0274">FAD</keyword>
<evidence type="ECO:0000256" key="8">
    <source>
        <dbReference type="ARBA" id="ARBA00023014"/>
    </source>
</evidence>
<dbReference type="Gene3D" id="3.10.20.30">
    <property type="match status" value="1"/>
</dbReference>
<dbReference type="InterPro" id="IPR001433">
    <property type="entry name" value="OxRdtase_FAD/NAD-bd"/>
</dbReference>
<comment type="caution">
    <text evidence="11">The sequence shown here is derived from an EMBL/GenBank/DDBJ whole genome shotgun (WGS) entry which is preliminary data.</text>
</comment>
<dbReference type="InterPro" id="IPR036010">
    <property type="entry name" value="2Fe-2S_ferredoxin-like_sf"/>
</dbReference>
<evidence type="ECO:0000256" key="3">
    <source>
        <dbReference type="ARBA" id="ARBA00022714"/>
    </source>
</evidence>
<keyword evidence="7" id="KW-0408">Iron</keyword>
<dbReference type="CDD" id="cd06214">
    <property type="entry name" value="PA_degradation_oxidoreductase_like"/>
    <property type="match status" value="1"/>
</dbReference>
<name>A0ABS6XCL7_9BACT</name>
<evidence type="ECO:0000313" key="11">
    <source>
        <dbReference type="EMBL" id="MBW3365606.1"/>
    </source>
</evidence>
<dbReference type="InterPro" id="IPR039261">
    <property type="entry name" value="FNR_nucleotide-bd"/>
</dbReference>
<dbReference type="InterPro" id="IPR008333">
    <property type="entry name" value="Cbr1-like_FAD-bd_dom"/>
</dbReference>
<dbReference type="InterPro" id="IPR001709">
    <property type="entry name" value="Flavoprot_Pyr_Nucl_cyt_Rdtase"/>
</dbReference>